<gene>
    <name evidence="10" type="ORF">D7223_32285</name>
</gene>
<dbReference type="AlphaFoldDB" id="A0A3A9YMT7"/>
<dbReference type="RefSeq" id="WP_120733484.1">
    <property type="nucleotide sequence ID" value="NZ_RBAK01000030.1"/>
</dbReference>
<protein>
    <submittedName>
        <fullName evidence="10">Cytochrome P450</fullName>
    </submittedName>
</protein>
<dbReference type="Pfam" id="PF00067">
    <property type="entry name" value="p450"/>
    <property type="match status" value="1"/>
</dbReference>
<dbReference type="InterPro" id="IPR002397">
    <property type="entry name" value="Cyt_P450_B"/>
</dbReference>
<evidence type="ECO:0000256" key="2">
    <source>
        <dbReference type="ARBA" id="ARBA00022617"/>
    </source>
</evidence>
<dbReference type="PANTHER" id="PTHR46696">
    <property type="entry name" value="P450, PUTATIVE (EUROFUNG)-RELATED"/>
    <property type="match status" value="1"/>
</dbReference>
<keyword evidence="6" id="KW-0408">Iron</keyword>
<dbReference type="CDD" id="cd11030">
    <property type="entry name" value="CYP105-like"/>
    <property type="match status" value="1"/>
</dbReference>
<evidence type="ECO:0000256" key="1">
    <source>
        <dbReference type="ARBA" id="ARBA00010617"/>
    </source>
</evidence>
<reference evidence="10 11" key="1">
    <citation type="journal article" date="2004" name="Syst. Appl. Microbiol.">
        <title>Cryptoendolithic actinomycetes from antarctic sandstone rock samples: Micromonospora endolithica sp. nov. and two isolates related to Micromonospora coerulea Jensen 1932.</title>
        <authorList>
            <person name="Hirsch P."/>
            <person name="Mevs U."/>
            <person name="Kroppenstedt R.M."/>
            <person name="Schumann P."/>
            <person name="Stackebrandt E."/>
        </authorList>
    </citation>
    <scope>NUCLEOTIDE SEQUENCE [LARGE SCALE GENOMIC DNA]</scope>
    <source>
        <strain evidence="10 11">JCM 12677</strain>
    </source>
</reference>
<dbReference type="PRINTS" id="PR00359">
    <property type="entry name" value="BP450"/>
</dbReference>
<evidence type="ECO:0000256" key="8">
    <source>
        <dbReference type="ARBA" id="ARBA00023194"/>
    </source>
</evidence>
<evidence type="ECO:0000256" key="7">
    <source>
        <dbReference type="ARBA" id="ARBA00023033"/>
    </source>
</evidence>
<evidence type="ECO:0000256" key="6">
    <source>
        <dbReference type="ARBA" id="ARBA00023004"/>
    </source>
</evidence>
<evidence type="ECO:0000256" key="3">
    <source>
        <dbReference type="ARBA" id="ARBA00022723"/>
    </source>
</evidence>
<comment type="caution">
    <text evidence="10">The sequence shown here is derived from an EMBL/GenBank/DDBJ whole genome shotgun (WGS) entry which is preliminary data.</text>
</comment>
<dbReference type="Gene3D" id="1.10.630.10">
    <property type="entry name" value="Cytochrome P450"/>
    <property type="match status" value="1"/>
</dbReference>
<evidence type="ECO:0000256" key="9">
    <source>
        <dbReference type="ARBA" id="ARBA00060683"/>
    </source>
</evidence>
<dbReference type="PANTHER" id="PTHR46696:SF1">
    <property type="entry name" value="CYTOCHROME P450 YJIB-RELATED"/>
    <property type="match status" value="1"/>
</dbReference>
<proteinExistence type="inferred from homology"/>
<keyword evidence="2" id="KW-0349">Heme</keyword>
<dbReference type="GO" id="GO:0004497">
    <property type="term" value="F:monooxygenase activity"/>
    <property type="evidence" value="ECO:0007669"/>
    <property type="project" value="UniProtKB-KW"/>
</dbReference>
<evidence type="ECO:0000256" key="5">
    <source>
        <dbReference type="ARBA" id="ARBA00023002"/>
    </source>
</evidence>
<dbReference type="FunFam" id="1.10.630.10:FF:000018">
    <property type="entry name" value="Cytochrome P450 monooxygenase"/>
    <property type="match status" value="1"/>
</dbReference>
<evidence type="ECO:0000256" key="4">
    <source>
        <dbReference type="ARBA" id="ARBA00022857"/>
    </source>
</evidence>
<name>A0A3A9YMT7_9ACTN</name>
<dbReference type="Proteomes" id="UP000281726">
    <property type="component" value="Unassembled WGS sequence"/>
</dbReference>
<dbReference type="GO" id="GO:0020037">
    <property type="term" value="F:heme binding"/>
    <property type="evidence" value="ECO:0007669"/>
    <property type="project" value="InterPro"/>
</dbReference>
<evidence type="ECO:0000313" key="10">
    <source>
        <dbReference type="EMBL" id="RKN37470.1"/>
    </source>
</evidence>
<dbReference type="OrthoDB" id="4156795at2"/>
<dbReference type="SUPFAM" id="SSF48264">
    <property type="entry name" value="Cytochrome P450"/>
    <property type="match status" value="1"/>
</dbReference>
<dbReference type="InterPro" id="IPR036396">
    <property type="entry name" value="Cyt_P450_sf"/>
</dbReference>
<sequence>MTQSEHVLAELPTARQCPFSPPQEITELIEEEPIVRMEYPDGHIGWLVSSHDLARKVLAHPEISARHELRRYPVPFPIKLGPAAPGVFVGMDPPQHTKYRKPLAKAFSAGQARDFEPELDRITNEVLDDMAKHGNEGDLVALFALPMPIKVISQILGGTPEMSVEFQQLRMPILTPGTPPEQIRAAMMRTTELMHGLVAAKRAQPADDVLSTLIAEGTLTDDELAVIALQVFGAGHETTAHMIALGAYLLLERPELRERLTTEGPWTDEAADELLRYLTIAQFITRAALSDLEFGGVKVSKGDTITVALHAANRDPVRFPEPDTFDPERAENGHLTFAHGVHKCVGVHLARAELRYAMPALFRRFPGLKLATTPDQIGTRDAMLTYGVNQLPVTW</sequence>
<keyword evidence="7" id="KW-0503">Monooxygenase</keyword>
<comment type="pathway">
    <text evidence="9">Antibiotic biosynthesis; mycinamicin biosynthesis.</text>
</comment>
<dbReference type="InterPro" id="IPR001128">
    <property type="entry name" value="Cyt_P450"/>
</dbReference>
<keyword evidence="8" id="KW-0045">Antibiotic biosynthesis</keyword>
<dbReference type="GO" id="GO:0017000">
    <property type="term" value="P:antibiotic biosynthetic process"/>
    <property type="evidence" value="ECO:0007669"/>
    <property type="project" value="UniProtKB-KW"/>
</dbReference>
<organism evidence="10 11">
    <name type="scientific">Micromonospora endolithica</name>
    <dbReference type="NCBI Taxonomy" id="230091"/>
    <lineage>
        <taxon>Bacteria</taxon>
        <taxon>Bacillati</taxon>
        <taxon>Actinomycetota</taxon>
        <taxon>Actinomycetes</taxon>
        <taxon>Micromonosporales</taxon>
        <taxon>Micromonosporaceae</taxon>
        <taxon>Micromonospora</taxon>
    </lineage>
</organism>
<keyword evidence="4" id="KW-0521">NADP</keyword>
<accession>A0A3A9YMT7</accession>
<keyword evidence="3" id="KW-0479">Metal-binding</keyword>
<comment type="similarity">
    <text evidence="1">Belongs to the cytochrome P450 family.</text>
</comment>
<dbReference type="GO" id="GO:0016705">
    <property type="term" value="F:oxidoreductase activity, acting on paired donors, with incorporation or reduction of molecular oxygen"/>
    <property type="evidence" value="ECO:0007669"/>
    <property type="project" value="InterPro"/>
</dbReference>
<dbReference type="EMBL" id="RBAK01000030">
    <property type="protein sequence ID" value="RKN37470.1"/>
    <property type="molecule type" value="Genomic_DNA"/>
</dbReference>
<evidence type="ECO:0000313" key="11">
    <source>
        <dbReference type="Proteomes" id="UP000281726"/>
    </source>
</evidence>
<dbReference type="GO" id="GO:0005506">
    <property type="term" value="F:iron ion binding"/>
    <property type="evidence" value="ECO:0007669"/>
    <property type="project" value="InterPro"/>
</dbReference>
<keyword evidence="11" id="KW-1185">Reference proteome</keyword>
<keyword evidence="5" id="KW-0560">Oxidoreductase</keyword>